<name>A0ABR3FVE1_9AGAR</name>
<feature type="region of interest" description="Disordered" evidence="1">
    <location>
        <begin position="392"/>
        <end position="424"/>
    </location>
</feature>
<feature type="compositionally biased region" description="Low complexity" evidence="1">
    <location>
        <begin position="397"/>
        <end position="406"/>
    </location>
</feature>
<keyword evidence="3" id="KW-1185">Reference proteome</keyword>
<evidence type="ECO:0000256" key="1">
    <source>
        <dbReference type="SAM" id="MobiDB-lite"/>
    </source>
</evidence>
<organism evidence="2 3">
    <name type="scientific">Marasmius crinis-equi</name>
    <dbReference type="NCBI Taxonomy" id="585013"/>
    <lineage>
        <taxon>Eukaryota</taxon>
        <taxon>Fungi</taxon>
        <taxon>Dikarya</taxon>
        <taxon>Basidiomycota</taxon>
        <taxon>Agaricomycotina</taxon>
        <taxon>Agaricomycetes</taxon>
        <taxon>Agaricomycetidae</taxon>
        <taxon>Agaricales</taxon>
        <taxon>Marasmiineae</taxon>
        <taxon>Marasmiaceae</taxon>
        <taxon>Marasmius</taxon>
    </lineage>
</organism>
<evidence type="ECO:0000313" key="2">
    <source>
        <dbReference type="EMBL" id="KAL0579488.1"/>
    </source>
</evidence>
<feature type="region of interest" description="Disordered" evidence="1">
    <location>
        <begin position="476"/>
        <end position="524"/>
    </location>
</feature>
<accession>A0ABR3FVE1</accession>
<comment type="caution">
    <text evidence="2">The sequence shown here is derived from an EMBL/GenBank/DDBJ whole genome shotgun (WGS) entry which is preliminary data.</text>
</comment>
<feature type="compositionally biased region" description="Polar residues" evidence="1">
    <location>
        <begin position="480"/>
        <end position="491"/>
    </location>
</feature>
<proteinExistence type="predicted"/>
<protein>
    <submittedName>
        <fullName evidence="2">Uncharacterized protein</fullName>
    </submittedName>
</protein>
<gene>
    <name evidence="2" type="ORF">V5O48_002530</name>
</gene>
<evidence type="ECO:0000313" key="3">
    <source>
        <dbReference type="Proteomes" id="UP001465976"/>
    </source>
</evidence>
<dbReference type="Proteomes" id="UP001465976">
    <property type="component" value="Unassembled WGS sequence"/>
</dbReference>
<sequence>MLRSAARRPRCHPSRVFRKPSLQCNLHARTTTHLISQSLPRLLTRHTCFRDHRDWTRTFSTSSPSKNASEEIASEEEDLPDAFLSKPRSLSVEEAWAVIKRSQEVWPALQGLEDVADVWSQDWAQWDDLFTLYWHSSHYLMIPAIEMFVNLQHGIEGETRPLLYSTPLPDEEWQAVAKEIGADPNTSQNKYLLFTIVGKDDSVVYIGNLDTQHILQLFHGDKPVTVDTLVPLLSDTKNIQYTPIPRSPEGCKLLDRIFARDPTVREELGEERWLGLVPPETQPWQEWTALPENGDEDLEFEAMEDEEMKELEEEAEALAVGTREGAEASKEAEDAQTFAEPRTVKLSEQELTVLEEARKIGLTKDMDEVDEMMKEAEEEIGRTVQRFEEVVAEMADPSSSPSSPSSATEFKSSFADDSMADDPDAVSRAVEHIIGSRGNNALSIAHLRHLSVEQLAEVQERLEAIYAELEDTEHAAASAWKTNGSEGLETSQPRDEGEEDDDRIRVRLPYKNPQGDSDGPKDNA</sequence>
<dbReference type="EMBL" id="JBAHYK010000058">
    <property type="protein sequence ID" value="KAL0579488.1"/>
    <property type="molecule type" value="Genomic_DNA"/>
</dbReference>
<reference evidence="2 3" key="1">
    <citation type="submission" date="2024-02" db="EMBL/GenBank/DDBJ databases">
        <title>A draft genome for the cacao thread blight pathogen Marasmius crinis-equi.</title>
        <authorList>
            <person name="Cohen S.P."/>
            <person name="Baruah I.K."/>
            <person name="Amoako-Attah I."/>
            <person name="Bukari Y."/>
            <person name="Meinhardt L.W."/>
            <person name="Bailey B.A."/>
        </authorList>
    </citation>
    <scope>NUCLEOTIDE SEQUENCE [LARGE SCALE GENOMIC DNA]</scope>
    <source>
        <strain evidence="2 3">GH-76</strain>
    </source>
</reference>